<dbReference type="EMBL" id="FOQK01000005">
    <property type="protein sequence ID" value="SFH82329.1"/>
    <property type="molecule type" value="Genomic_DNA"/>
</dbReference>
<dbReference type="InterPro" id="IPR037004">
    <property type="entry name" value="Exonuc_VII_ssu_sf"/>
</dbReference>
<dbReference type="OrthoDB" id="9798666at2"/>
<gene>
    <name evidence="6" type="primary">xseB</name>
    <name evidence="7" type="ORF">SAMN04487861_105117</name>
</gene>
<comment type="catalytic activity">
    <reaction evidence="6">
        <text>Exonucleolytic cleavage in either 5'- to 3'- or 3'- to 5'-direction to yield nucleoside 5'-phosphates.</text>
        <dbReference type="EC" id="3.1.11.6"/>
    </reaction>
</comment>
<dbReference type="Gene3D" id="1.10.287.1040">
    <property type="entry name" value="Exonuclease VII, small subunit"/>
    <property type="match status" value="1"/>
</dbReference>
<reference evidence="7 8" key="1">
    <citation type="submission" date="2016-10" db="EMBL/GenBank/DDBJ databases">
        <authorList>
            <person name="de Groot N.N."/>
        </authorList>
    </citation>
    <scope>NUCLEOTIDE SEQUENCE [LARGE SCALE GENOMIC DNA]</scope>
    <source>
        <strain evidence="7 8">Z108</strain>
    </source>
</reference>
<keyword evidence="3 6" id="KW-0540">Nuclease</keyword>
<dbReference type="SUPFAM" id="SSF116842">
    <property type="entry name" value="XseB-like"/>
    <property type="match status" value="1"/>
</dbReference>
<dbReference type="Proteomes" id="UP000183639">
    <property type="component" value="Unassembled WGS sequence"/>
</dbReference>
<dbReference type="InterPro" id="IPR003761">
    <property type="entry name" value="Exonuc_VII_S"/>
</dbReference>
<dbReference type="EC" id="3.1.11.6" evidence="6"/>
<sequence>MPRKKELSFEESLAKLEQIVAQMEAGDSSLQELMANYTEGVQLGSSCMAALDRAEKTMDLLVSESNGKIQEQELQIEGE</sequence>
<dbReference type="Pfam" id="PF02609">
    <property type="entry name" value="Exonuc_VII_S"/>
    <property type="match status" value="1"/>
</dbReference>
<organism evidence="7 8">
    <name type="scientific">Selenomonas ruminantium</name>
    <dbReference type="NCBI Taxonomy" id="971"/>
    <lineage>
        <taxon>Bacteria</taxon>
        <taxon>Bacillati</taxon>
        <taxon>Bacillota</taxon>
        <taxon>Negativicutes</taxon>
        <taxon>Selenomonadales</taxon>
        <taxon>Selenomonadaceae</taxon>
        <taxon>Selenomonas</taxon>
    </lineage>
</organism>
<comment type="function">
    <text evidence="6">Bidirectionally degrades single-stranded DNA into large acid-insoluble oligonucleotides, which are then degraded further into small acid-soluble oligonucleotides.</text>
</comment>
<dbReference type="AlphaFoldDB" id="A0A1I3D6V7"/>
<evidence type="ECO:0000313" key="7">
    <source>
        <dbReference type="EMBL" id="SFH82329.1"/>
    </source>
</evidence>
<dbReference type="NCBIfam" id="TIGR01280">
    <property type="entry name" value="xseB"/>
    <property type="match status" value="1"/>
</dbReference>
<evidence type="ECO:0000256" key="1">
    <source>
        <dbReference type="ARBA" id="ARBA00009998"/>
    </source>
</evidence>
<dbReference type="PANTHER" id="PTHR34137">
    <property type="entry name" value="EXODEOXYRIBONUCLEASE 7 SMALL SUBUNIT"/>
    <property type="match status" value="1"/>
</dbReference>
<evidence type="ECO:0000313" key="8">
    <source>
        <dbReference type="Proteomes" id="UP000183639"/>
    </source>
</evidence>
<comment type="similarity">
    <text evidence="1 6">Belongs to the XseB family.</text>
</comment>
<comment type="subunit">
    <text evidence="6">Heterooligomer composed of large and small subunits.</text>
</comment>
<protein>
    <recommendedName>
        <fullName evidence="6">Exodeoxyribonuclease 7 small subunit</fullName>
        <ecNumber evidence="6">3.1.11.6</ecNumber>
    </recommendedName>
    <alternativeName>
        <fullName evidence="6">Exodeoxyribonuclease VII small subunit</fullName>
        <shortName evidence="6">Exonuclease VII small subunit</shortName>
    </alternativeName>
</protein>
<keyword evidence="2 6" id="KW-0963">Cytoplasm</keyword>
<dbReference type="PIRSF" id="PIRSF006488">
    <property type="entry name" value="Exonuc_VII_S"/>
    <property type="match status" value="1"/>
</dbReference>
<evidence type="ECO:0000256" key="5">
    <source>
        <dbReference type="ARBA" id="ARBA00022839"/>
    </source>
</evidence>
<proteinExistence type="inferred from homology"/>
<accession>A0A1I3D6V7</accession>
<keyword evidence="4 6" id="KW-0378">Hydrolase</keyword>
<evidence type="ECO:0000256" key="3">
    <source>
        <dbReference type="ARBA" id="ARBA00022722"/>
    </source>
</evidence>
<comment type="subcellular location">
    <subcellularLocation>
        <location evidence="6">Cytoplasm</location>
    </subcellularLocation>
</comment>
<keyword evidence="5 6" id="KW-0269">Exonuclease</keyword>
<dbReference type="GO" id="GO:0006308">
    <property type="term" value="P:DNA catabolic process"/>
    <property type="evidence" value="ECO:0007669"/>
    <property type="project" value="UniProtKB-UniRule"/>
</dbReference>
<evidence type="ECO:0000256" key="6">
    <source>
        <dbReference type="HAMAP-Rule" id="MF_00337"/>
    </source>
</evidence>
<dbReference type="RefSeq" id="WP_075442556.1">
    <property type="nucleotide sequence ID" value="NZ_FOQK01000005.1"/>
</dbReference>
<evidence type="ECO:0000256" key="4">
    <source>
        <dbReference type="ARBA" id="ARBA00022801"/>
    </source>
</evidence>
<dbReference type="HAMAP" id="MF_00337">
    <property type="entry name" value="Exonuc_7_S"/>
    <property type="match status" value="1"/>
</dbReference>
<name>A0A1I3D6V7_SELRU</name>
<dbReference type="GO" id="GO:0009318">
    <property type="term" value="C:exodeoxyribonuclease VII complex"/>
    <property type="evidence" value="ECO:0007669"/>
    <property type="project" value="UniProtKB-UniRule"/>
</dbReference>
<dbReference type="GO" id="GO:0008855">
    <property type="term" value="F:exodeoxyribonuclease VII activity"/>
    <property type="evidence" value="ECO:0007669"/>
    <property type="project" value="UniProtKB-UniRule"/>
</dbReference>
<dbReference type="PANTHER" id="PTHR34137:SF1">
    <property type="entry name" value="EXODEOXYRIBONUCLEASE 7 SMALL SUBUNIT"/>
    <property type="match status" value="1"/>
</dbReference>
<evidence type="ECO:0000256" key="2">
    <source>
        <dbReference type="ARBA" id="ARBA00022490"/>
    </source>
</evidence>
<dbReference type="GO" id="GO:0005829">
    <property type="term" value="C:cytosol"/>
    <property type="evidence" value="ECO:0007669"/>
    <property type="project" value="TreeGrafter"/>
</dbReference>